<organism evidence="3 4">
    <name type="scientific">Gemmata palustris</name>
    <dbReference type="NCBI Taxonomy" id="2822762"/>
    <lineage>
        <taxon>Bacteria</taxon>
        <taxon>Pseudomonadati</taxon>
        <taxon>Planctomycetota</taxon>
        <taxon>Planctomycetia</taxon>
        <taxon>Gemmatales</taxon>
        <taxon>Gemmataceae</taxon>
        <taxon>Gemmata</taxon>
    </lineage>
</organism>
<dbReference type="RefSeq" id="WP_210658599.1">
    <property type="nucleotide sequence ID" value="NZ_JAGKQQ010000001.1"/>
</dbReference>
<evidence type="ECO:0008006" key="5">
    <source>
        <dbReference type="Google" id="ProtNLM"/>
    </source>
</evidence>
<dbReference type="Proteomes" id="UP000676565">
    <property type="component" value="Unassembled WGS sequence"/>
</dbReference>
<accession>A0ABS5BXR2</accession>
<feature type="region of interest" description="Disordered" evidence="1">
    <location>
        <begin position="279"/>
        <end position="307"/>
    </location>
</feature>
<proteinExistence type="predicted"/>
<keyword evidence="4" id="KW-1185">Reference proteome</keyword>
<feature type="signal peptide" evidence="2">
    <location>
        <begin position="1"/>
        <end position="25"/>
    </location>
</feature>
<feature type="chain" id="PRO_5045599719" description="Rhombotarget lipoprotein" evidence="2">
    <location>
        <begin position="26"/>
        <end position="307"/>
    </location>
</feature>
<evidence type="ECO:0000313" key="3">
    <source>
        <dbReference type="EMBL" id="MBP3958532.1"/>
    </source>
</evidence>
<dbReference type="PROSITE" id="PS51257">
    <property type="entry name" value="PROKAR_LIPOPROTEIN"/>
    <property type="match status" value="1"/>
</dbReference>
<reference evidence="3 4" key="1">
    <citation type="submission" date="2021-04" db="EMBL/GenBank/DDBJ databases">
        <authorList>
            <person name="Ivanova A."/>
        </authorList>
    </citation>
    <scope>NUCLEOTIDE SEQUENCE [LARGE SCALE GENOMIC DNA]</scope>
    <source>
        <strain evidence="3 4">G18</strain>
    </source>
</reference>
<name>A0ABS5BXR2_9BACT</name>
<protein>
    <recommendedName>
        <fullName evidence="5">Rhombotarget lipoprotein</fullName>
    </recommendedName>
</protein>
<keyword evidence="2" id="KW-0732">Signal</keyword>
<sequence>MRAWKKSPLLLLALLCGCTSGFDRAALQERLKDGSVQMPDSTIAEARGLKPQLRFPCRIAVYLQPEGHDWRWTPEDKAAMEVWAEALRKEKIAADVFPLPEMLAGKGDKGDLKELRLAAAKCGADVLLVIRGAAQTDSYKNFAAVFNLTLVGGYVIPGSHKDSLFMLEGILLDVDNGYIYTGVQAEGVGKIVRPTFVIEEKDAIALAKTKALVQFGDEVLKRMRRLAANPVFVPDVKAPVGSPPASVPIAANPVRPAPASDVPAIKPTPRLLPGGIFATGADAPPRRDPVNNAGGVMTGITAPRPNP</sequence>
<gene>
    <name evidence="3" type="ORF">J8F10_25060</name>
</gene>
<evidence type="ECO:0000256" key="2">
    <source>
        <dbReference type="SAM" id="SignalP"/>
    </source>
</evidence>
<evidence type="ECO:0000256" key="1">
    <source>
        <dbReference type="SAM" id="MobiDB-lite"/>
    </source>
</evidence>
<evidence type="ECO:0000313" key="4">
    <source>
        <dbReference type="Proteomes" id="UP000676565"/>
    </source>
</evidence>
<dbReference type="EMBL" id="JAGKQQ010000001">
    <property type="protein sequence ID" value="MBP3958532.1"/>
    <property type="molecule type" value="Genomic_DNA"/>
</dbReference>
<comment type="caution">
    <text evidence="3">The sequence shown here is derived from an EMBL/GenBank/DDBJ whole genome shotgun (WGS) entry which is preliminary data.</text>
</comment>